<evidence type="ECO:0000313" key="2">
    <source>
        <dbReference type="EMBL" id="WED42574.1"/>
    </source>
</evidence>
<dbReference type="EMBL" id="CP119078">
    <property type="protein sequence ID" value="WED42574.1"/>
    <property type="molecule type" value="Genomic_DNA"/>
</dbReference>
<protein>
    <submittedName>
        <fullName evidence="2">Uncharacterized protein</fullName>
    </submittedName>
</protein>
<feature type="compositionally biased region" description="Basic and acidic residues" evidence="1">
    <location>
        <begin position="133"/>
        <end position="153"/>
    </location>
</feature>
<proteinExistence type="predicted"/>
<evidence type="ECO:0000256" key="1">
    <source>
        <dbReference type="SAM" id="MobiDB-lite"/>
    </source>
</evidence>
<dbReference type="RefSeq" id="WP_275088397.1">
    <property type="nucleotide sequence ID" value="NZ_CP119078.1"/>
</dbReference>
<reference evidence="2 3" key="1">
    <citation type="submission" date="2023-02" db="EMBL/GenBank/DDBJ databases">
        <title>Genome Sequence of L. cardiaca H63T.</title>
        <authorList>
            <person name="Lopez A.E."/>
            <person name="Cianciotto N.P."/>
        </authorList>
    </citation>
    <scope>NUCLEOTIDE SEQUENCE [LARGE SCALE GENOMIC DNA]</scope>
    <source>
        <strain evidence="2 3">H63</strain>
    </source>
</reference>
<evidence type="ECO:0000313" key="3">
    <source>
        <dbReference type="Proteomes" id="UP001222087"/>
    </source>
</evidence>
<dbReference type="Proteomes" id="UP001222087">
    <property type="component" value="Chromosome"/>
</dbReference>
<keyword evidence="3" id="KW-1185">Reference proteome</keyword>
<name>A0ABY8APE0_9GAMM</name>
<accession>A0ABY8APE0</accession>
<feature type="region of interest" description="Disordered" evidence="1">
    <location>
        <begin position="127"/>
        <end position="167"/>
    </location>
</feature>
<organism evidence="2 3">
    <name type="scientific">Legionella cardiaca</name>
    <dbReference type="NCBI Taxonomy" id="1071983"/>
    <lineage>
        <taxon>Bacteria</taxon>
        <taxon>Pseudomonadati</taxon>
        <taxon>Pseudomonadota</taxon>
        <taxon>Gammaproteobacteria</taxon>
        <taxon>Legionellales</taxon>
        <taxon>Legionellaceae</taxon>
        <taxon>Legionella</taxon>
    </lineage>
</organism>
<gene>
    <name evidence="2" type="ORF">PXX05_11735</name>
</gene>
<sequence>MSIGPFWSQELNGWLRFVIEGNKFVPQIALVSAIDTKLEDWVALEKPEGTWTVYYVEGEEDSNPTTFSLQNDTLYKTTGDVGKYTGLIAHKKTAIQDSWYPQNVNQFNPFPDYKKSSVIPTPLDKLPLPPEMHQAKGEKSDVKETTTAKHSGGEGEQATVDKSTTQKQVSPDKYVIGPFWSNDLDGWIQFVGEENKPPVAQVSLRDGVSKTTTAWHTLDGEEGPWTVYYDGTDKPEATTFTLKNNNLYRTEGRESFGVIWIDQLNLATKNWQRHHQEKEKFDPFPGYKKSDAIPVPYAELPLTPEKRQELIEREKAQRQELIEKEQAKWQEFRKTSNAVENQVGKQVGEKQPLFASELVEALKRLNPEYENYATSAELDKATIQDDLNNELQQVLNELWDSSQTGREFLNHLKVLVEKPVDENKLIAAASKTFFQLNDSFPKGQEVVTRILEQAKRDYFLAFVKELGNAVAKKFDIVDIDFDSLTLPRVKIPEQQQTSQSRQDTHVLDELTEEEQLALALEESFNEWGEVGFTADELTQDELLAMHANRGSTTFDSYEEEFLGEDEPIDKQAHDVAEDSNQKLLKEIVAAVNQAQENYANWYNKGQRDNTRGSNGFFTWARHWASGQKNASDLRQAVKDINEYETISALKLDLCVNSVNEFLTKEKTGYHAHSFSSFLLDKLTKIENSPWSKLELHGRHYNKADVIEIAKAYQPVSDENSSQTQYN</sequence>